<feature type="domain" description="DUF1616" evidence="2">
    <location>
        <begin position="19"/>
        <end position="309"/>
    </location>
</feature>
<dbReference type="Proteomes" id="UP001596395">
    <property type="component" value="Unassembled WGS sequence"/>
</dbReference>
<feature type="transmembrane region" description="Helical" evidence="1">
    <location>
        <begin position="12"/>
        <end position="32"/>
    </location>
</feature>
<gene>
    <name evidence="3" type="ORF">ACFQGB_16895</name>
</gene>
<name>A0ABD5VGN5_9EURY</name>
<evidence type="ECO:0000313" key="3">
    <source>
        <dbReference type="EMBL" id="MFC6954544.1"/>
    </source>
</evidence>
<evidence type="ECO:0000256" key="1">
    <source>
        <dbReference type="SAM" id="Phobius"/>
    </source>
</evidence>
<reference evidence="3 4" key="1">
    <citation type="journal article" date="2019" name="Int. J. Syst. Evol. Microbiol.">
        <title>The Global Catalogue of Microorganisms (GCM) 10K type strain sequencing project: providing services to taxonomists for standard genome sequencing and annotation.</title>
        <authorList>
            <consortium name="The Broad Institute Genomics Platform"/>
            <consortium name="The Broad Institute Genome Sequencing Center for Infectious Disease"/>
            <person name="Wu L."/>
            <person name="Ma J."/>
        </authorList>
    </citation>
    <scope>NUCLEOTIDE SEQUENCE [LARGE SCALE GENOMIC DNA]</scope>
    <source>
        <strain evidence="3 4">GX26</strain>
    </source>
</reference>
<evidence type="ECO:0000259" key="2">
    <source>
        <dbReference type="Pfam" id="PF07760"/>
    </source>
</evidence>
<evidence type="ECO:0000313" key="4">
    <source>
        <dbReference type="Proteomes" id="UP001596395"/>
    </source>
</evidence>
<dbReference type="AlphaFoldDB" id="A0ABD5VGN5"/>
<sequence>MSDAVYWRWFTDLVLVAGVSVLAVLAFVVPGVPWPVEWALGLAVLVFVPGYAVVSAVFPERSSVFDDAEPAAASTPSTAVVVALSILGSALLAGVVGVAFATLATLTFVPVAGVLAAITIVAAAVAAVRRALLAPYVRRAPLSSGALERIWSALPGSRNQNAAFLAAGVVLVAAVGVTAAFPPASDPFTEFYVLNENADGDLVAEDYPSELVAGDSHTFHVGVENHENAQMQYSVVVLAQTVGDDGTVTETRQLDAFEVSLAAGEDAVVARDVVPEQPGENVRLVFLLYKGDAPASPGQNSADFALQVWTSVVTADNETATESARVQGAPAAVRPLVAA</sequence>
<organism evidence="3 4">
    <name type="scientific">Halorubellus litoreus</name>
    <dbReference type="NCBI Taxonomy" id="755308"/>
    <lineage>
        <taxon>Archaea</taxon>
        <taxon>Methanobacteriati</taxon>
        <taxon>Methanobacteriota</taxon>
        <taxon>Stenosarchaea group</taxon>
        <taxon>Halobacteria</taxon>
        <taxon>Halobacteriales</taxon>
        <taxon>Halorubellaceae</taxon>
        <taxon>Halorubellus</taxon>
    </lineage>
</organism>
<feature type="transmembrane region" description="Helical" evidence="1">
    <location>
        <begin position="79"/>
        <end position="101"/>
    </location>
</feature>
<keyword evidence="4" id="KW-1185">Reference proteome</keyword>
<protein>
    <submittedName>
        <fullName evidence="3">DUF1616 domain-containing protein</fullName>
    </submittedName>
</protein>
<keyword evidence="1" id="KW-0812">Transmembrane</keyword>
<keyword evidence="1" id="KW-1133">Transmembrane helix</keyword>
<dbReference type="RefSeq" id="WP_336351489.1">
    <property type="nucleotide sequence ID" value="NZ_JAZAQL010000003.1"/>
</dbReference>
<proteinExistence type="predicted"/>
<feature type="transmembrane region" description="Helical" evidence="1">
    <location>
        <begin position="107"/>
        <end position="128"/>
    </location>
</feature>
<dbReference type="Pfam" id="PF07760">
    <property type="entry name" value="DUF1616"/>
    <property type="match status" value="1"/>
</dbReference>
<feature type="transmembrane region" description="Helical" evidence="1">
    <location>
        <begin position="162"/>
        <end position="181"/>
    </location>
</feature>
<feature type="transmembrane region" description="Helical" evidence="1">
    <location>
        <begin position="38"/>
        <end position="58"/>
    </location>
</feature>
<dbReference type="EMBL" id="JBHSXN010000003">
    <property type="protein sequence ID" value="MFC6954544.1"/>
    <property type="molecule type" value="Genomic_DNA"/>
</dbReference>
<accession>A0ABD5VGN5</accession>
<keyword evidence="1" id="KW-0472">Membrane</keyword>
<comment type="caution">
    <text evidence="3">The sequence shown here is derived from an EMBL/GenBank/DDBJ whole genome shotgun (WGS) entry which is preliminary data.</text>
</comment>
<dbReference type="InterPro" id="IPR011674">
    <property type="entry name" value="DUF1616"/>
</dbReference>